<proteinExistence type="predicted"/>
<dbReference type="Proteomes" id="UP000475862">
    <property type="component" value="Unassembled WGS sequence"/>
</dbReference>
<sequence length="188" mass="21408">MEYGYCSMYELPGHFYSIGIQILKSVRAKFQNSDKITLNLLDHNKHYKFGIVLVNSLLEPWVMLSVALNSSGKIVVASRIPQFPKHDAFYKFVCSFPNLISIQQNLKVKINCHACSLTIRTHLYYFFQYCSLFLNANNVGCGDDKHFFNTSSSSKLEIVFNIVSNIFLSFCFSCTKLSTSCITSVLFS</sequence>
<dbReference type="AlphaFoldDB" id="A0A6G0SV43"/>
<accession>A0A6G0SV43</accession>
<gene>
    <name evidence="1" type="ORF">AGLY_017769</name>
</gene>
<comment type="caution">
    <text evidence="1">The sequence shown here is derived from an EMBL/GenBank/DDBJ whole genome shotgun (WGS) entry which is preliminary data.</text>
</comment>
<evidence type="ECO:0000313" key="2">
    <source>
        <dbReference type="Proteomes" id="UP000475862"/>
    </source>
</evidence>
<keyword evidence="2" id="KW-1185">Reference proteome</keyword>
<organism evidence="1 2">
    <name type="scientific">Aphis glycines</name>
    <name type="common">Soybean aphid</name>
    <dbReference type="NCBI Taxonomy" id="307491"/>
    <lineage>
        <taxon>Eukaryota</taxon>
        <taxon>Metazoa</taxon>
        <taxon>Ecdysozoa</taxon>
        <taxon>Arthropoda</taxon>
        <taxon>Hexapoda</taxon>
        <taxon>Insecta</taxon>
        <taxon>Pterygota</taxon>
        <taxon>Neoptera</taxon>
        <taxon>Paraneoptera</taxon>
        <taxon>Hemiptera</taxon>
        <taxon>Sternorrhyncha</taxon>
        <taxon>Aphidomorpha</taxon>
        <taxon>Aphidoidea</taxon>
        <taxon>Aphididae</taxon>
        <taxon>Aphidini</taxon>
        <taxon>Aphis</taxon>
        <taxon>Aphis</taxon>
    </lineage>
</organism>
<reference evidence="1 2" key="1">
    <citation type="submission" date="2019-08" db="EMBL/GenBank/DDBJ databases">
        <title>The genome of the soybean aphid Biotype 1, its phylome, world population structure and adaptation to the North American continent.</title>
        <authorList>
            <person name="Giordano R."/>
            <person name="Donthu R.K."/>
            <person name="Hernandez A.G."/>
            <person name="Wright C.L."/>
            <person name="Zimin A.V."/>
        </authorList>
    </citation>
    <scope>NUCLEOTIDE SEQUENCE [LARGE SCALE GENOMIC DNA]</scope>
    <source>
        <tissue evidence="1">Whole aphids</tissue>
    </source>
</reference>
<evidence type="ECO:0000313" key="1">
    <source>
        <dbReference type="EMBL" id="KAE9521834.1"/>
    </source>
</evidence>
<dbReference type="EMBL" id="VYZN01001960">
    <property type="protein sequence ID" value="KAE9521834.1"/>
    <property type="molecule type" value="Genomic_DNA"/>
</dbReference>
<name>A0A6G0SV43_APHGL</name>
<protein>
    <submittedName>
        <fullName evidence="1">Uncharacterized protein</fullName>
    </submittedName>
</protein>